<proteinExistence type="predicted"/>
<comment type="caution">
    <text evidence="1">The sequence shown here is derived from an EMBL/GenBank/DDBJ whole genome shotgun (WGS) entry which is preliminary data.</text>
</comment>
<name>A0A0P8AZR2_9GAMM</name>
<accession>A0A0P8AZR2</accession>
<gene>
    <name evidence="1" type="ORF">HLUCCX14_17680</name>
</gene>
<dbReference type="AlphaFoldDB" id="A0A0P8AZR2"/>
<evidence type="ECO:0000313" key="2">
    <source>
        <dbReference type="Proteomes" id="UP000050416"/>
    </source>
</evidence>
<feature type="non-terminal residue" evidence="1">
    <location>
        <position position="1"/>
    </location>
</feature>
<organism evidence="1 2">
    <name type="scientific">Marinobacter excellens HL-55</name>
    <dbReference type="NCBI Taxonomy" id="1305731"/>
    <lineage>
        <taxon>Bacteria</taxon>
        <taxon>Pseudomonadati</taxon>
        <taxon>Pseudomonadota</taxon>
        <taxon>Gammaproteobacteria</taxon>
        <taxon>Pseudomonadales</taxon>
        <taxon>Marinobacteraceae</taxon>
        <taxon>Marinobacter</taxon>
    </lineage>
</organism>
<reference evidence="1 2" key="1">
    <citation type="submission" date="2015-09" db="EMBL/GenBank/DDBJ databases">
        <title>Identification and resolution of microdiversity through metagenomic sequencing of parallel consortia.</title>
        <authorList>
            <person name="Nelson W.C."/>
            <person name="Romine M.F."/>
            <person name="Lindemann S.R."/>
        </authorList>
    </citation>
    <scope>NUCLEOTIDE SEQUENCE [LARGE SCALE GENOMIC DNA]</scope>
    <source>
        <strain evidence="1">HL-55</strain>
    </source>
</reference>
<sequence length="55" mass="6213">IHVALGLRHPWLRTFLESLATLPFLKSELSAVRVRKICRVVFVIGCSVKIPGIDR</sequence>
<dbReference type="Proteomes" id="UP000050416">
    <property type="component" value="Unassembled WGS sequence"/>
</dbReference>
<protein>
    <submittedName>
        <fullName evidence="1">Uncharacterized protein</fullName>
    </submittedName>
</protein>
<dbReference type="EMBL" id="LJZQ01000049">
    <property type="protein sequence ID" value="KPQ26609.1"/>
    <property type="molecule type" value="Genomic_DNA"/>
</dbReference>
<evidence type="ECO:0000313" key="1">
    <source>
        <dbReference type="EMBL" id="KPQ26609.1"/>
    </source>
</evidence>